<evidence type="ECO:0000313" key="6">
    <source>
        <dbReference type="EMBL" id="TDR31289.1"/>
    </source>
</evidence>
<evidence type="ECO:0000256" key="3">
    <source>
        <dbReference type="RuleBase" id="RU003457"/>
    </source>
</evidence>
<dbReference type="Proteomes" id="UP000294480">
    <property type="component" value="Unassembled WGS sequence"/>
</dbReference>
<feature type="binding site" evidence="2">
    <location>
        <position position="59"/>
    </location>
    <ligand>
        <name>Fe cation</name>
        <dbReference type="ChEBI" id="CHEBI:24875"/>
    </ligand>
</feature>
<name>A0A4R6Y7I0_9BURK</name>
<dbReference type="OrthoDB" id="321327at2"/>
<accession>A0A4R6Y7I0</accession>
<feature type="binding site" evidence="2">
    <location>
        <position position="57"/>
    </location>
    <ligand>
        <name>Fe cation</name>
        <dbReference type="ChEBI" id="CHEBI:24875"/>
    </ligand>
</feature>
<keyword evidence="2" id="KW-0408">Iron</keyword>
<dbReference type="PIRSF" id="PIRSF006232">
    <property type="entry name" value="Pirin"/>
    <property type="match status" value="1"/>
</dbReference>
<gene>
    <name evidence="6" type="ORF">DFR44_11153</name>
</gene>
<dbReference type="Pfam" id="PF02678">
    <property type="entry name" value="Pirin"/>
    <property type="match status" value="1"/>
</dbReference>
<dbReference type="InterPro" id="IPR014710">
    <property type="entry name" value="RmlC-like_jellyroll"/>
</dbReference>
<dbReference type="RefSeq" id="WP_133620313.1">
    <property type="nucleotide sequence ID" value="NZ_SNZE01000011.1"/>
</dbReference>
<proteinExistence type="inferred from homology"/>
<dbReference type="GO" id="GO:0046872">
    <property type="term" value="F:metal ion binding"/>
    <property type="evidence" value="ECO:0007669"/>
    <property type="project" value="UniProtKB-KW"/>
</dbReference>
<evidence type="ECO:0000259" key="5">
    <source>
        <dbReference type="Pfam" id="PF17954"/>
    </source>
</evidence>
<dbReference type="InterPro" id="IPR041602">
    <property type="entry name" value="Quercetinase_C"/>
</dbReference>
<dbReference type="PANTHER" id="PTHR43212:SF3">
    <property type="entry name" value="QUERCETIN 2,3-DIOXYGENASE"/>
    <property type="match status" value="1"/>
</dbReference>
<comment type="cofactor">
    <cofactor evidence="2">
        <name>Fe cation</name>
        <dbReference type="ChEBI" id="CHEBI:24875"/>
    </cofactor>
    <text evidence="2">Binds 1 Fe cation per subunit.</text>
</comment>
<dbReference type="AlphaFoldDB" id="A0A4R6Y7I0"/>
<dbReference type="CDD" id="cd02910">
    <property type="entry name" value="cupin_Yhhw_N"/>
    <property type="match status" value="1"/>
</dbReference>
<evidence type="ECO:0008006" key="8">
    <source>
        <dbReference type="Google" id="ProtNLM"/>
    </source>
</evidence>
<evidence type="ECO:0000256" key="2">
    <source>
        <dbReference type="PIRSR" id="PIRSR006232-1"/>
    </source>
</evidence>
<feature type="domain" description="Pirin N-terminal" evidence="4">
    <location>
        <begin position="8"/>
        <end position="119"/>
    </location>
</feature>
<keyword evidence="7" id="KW-1185">Reference proteome</keyword>
<dbReference type="Pfam" id="PF17954">
    <property type="entry name" value="Pirin_C_2"/>
    <property type="match status" value="1"/>
</dbReference>
<evidence type="ECO:0000259" key="4">
    <source>
        <dbReference type="Pfam" id="PF02678"/>
    </source>
</evidence>
<comment type="caution">
    <text evidence="6">The sequence shown here is derived from an EMBL/GenBank/DDBJ whole genome shotgun (WGS) entry which is preliminary data.</text>
</comment>
<dbReference type="InterPro" id="IPR003829">
    <property type="entry name" value="Pirin_N_dom"/>
</dbReference>
<sequence length="239" mass="26533">MLETHLSDQRGTADHGWLKAKHSFSFANYYNPRHMGFGPLRVINDDRIAPSMGFGTHGHENMEIITYVMSGELSHRDSMGNQEKIPAGEVQKMSAGRGVRHSEFNSSDSSEVHLLQIWIEPNVQGIAPEYEQFTLDDLPLTEGWRVIAAPNGKWHDAKGAMRLYQDAALLCARATEASSELQYVLDGQRAAYIHVATGSASVNGMTLHAGDAVKVWDESLIKVELHADAQVLLFDLPRH</sequence>
<dbReference type="InterPro" id="IPR012093">
    <property type="entry name" value="Pirin"/>
</dbReference>
<reference evidence="6 7" key="1">
    <citation type="submission" date="2019-03" db="EMBL/GenBank/DDBJ databases">
        <title>Genomic Encyclopedia of Type Strains, Phase IV (KMG-IV): sequencing the most valuable type-strain genomes for metagenomic binning, comparative biology and taxonomic classification.</title>
        <authorList>
            <person name="Goeker M."/>
        </authorList>
    </citation>
    <scope>NUCLEOTIDE SEQUENCE [LARGE SCALE GENOMIC DNA]</scope>
    <source>
        <strain evidence="6 7">DSM 102852</strain>
    </source>
</reference>
<dbReference type="Gene3D" id="2.60.120.10">
    <property type="entry name" value="Jelly Rolls"/>
    <property type="match status" value="2"/>
</dbReference>
<evidence type="ECO:0000256" key="1">
    <source>
        <dbReference type="ARBA" id="ARBA00008416"/>
    </source>
</evidence>
<organism evidence="6 7">
    <name type="scientific">Hydromonas duriensis</name>
    <dbReference type="NCBI Taxonomy" id="1527608"/>
    <lineage>
        <taxon>Bacteria</taxon>
        <taxon>Pseudomonadati</taxon>
        <taxon>Pseudomonadota</taxon>
        <taxon>Betaproteobacteria</taxon>
        <taxon>Burkholderiales</taxon>
        <taxon>Burkholderiaceae</taxon>
        <taxon>Hydromonas</taxon>
    </lineage>
</organism>
<evidence type="ECO:0000313" key="7">
    <source>
        <dbReference type="Proteomes" id="UP000294480"/>
    </source>
</evidence>
<dbReference type="SUPFAM" id="SSF51182">
    <property type="entry name" value="RmlC-like cupins"/>
    <property type="match status" value="1"/>
</dbReference>
<feature type="binding site" evidence="2">
    <location>
        <position position="101"/>
    </location>
    <ligand>
        <name>Fe cation</name>
        <dbReference type="ChEBI" id="CHEBI:24875"/>
    </ligand>
</feature>
<dbReference type="EMBL" id="SNZE01000011">
    <property type="protein sequence ID" value="TDR31289.1"/>
    <property type="molecule type" value="Genomic_DNA"/>
</dbReference>
<protein>
    <recommendedName>
        <fullName evidence="8">Pirin N-terminal domain-containing protein</fullName>
    </recommendedName>
</protein>
<keyword evidence="2" id="KW-0479">Metal-binding</keyword>
<dbReference type="InterPro" id="IPR011051">
    <property type="entry name" value="RmlC_Cupin_sf"/>
</dbReference>
<dbReference type="PANTHER" id="PTHR43212">
    <property type="entry name" value="QUERCETIN 2,3-DIOXYGENASE"/>
    <property type="match status" value="1"/>
</dbReference>
<feature type="binding site" evidence="2">
    <location>
        <position position="103"/>
    </location>
    <ligand>
        <name>Fe cation</name>
        <dbReference type="ChEBI" id="CHEBI:24875"/>
    </ligand>
</feature>
<comment type="similarity">
    <text evidence="1 3">Belongs to the pirin family.</text>
</comment>
<feature type="domain" description="Quercetin 2,3-dioxygenase C-terminal cupin" evidence="5">
    <location>
        <begin position="156"/>
        <end position="236"/>
    </location>
</feature>